<dbReference type="PROSITE" id="PS00659">
    <property type="entry name" value="GLYCOSYL_HYDROL_F5"/>
    <property type="match status" value="1"/>
</dbReference>
<feature type="domain" description="Glycoside hydrolase family 5 C-terminal" evidence="5">
    <location>
        <begin position="641"/>
        <end position="718"/>
    </location>
</feature>
<evidence type="ECO:0000256" key="1">
    <source>
        <dbReference type="ARBA" id="ARBA00005641"/>
    </source>
</evidence>
<dbReference type="HOGENOM" id="CLU_009024_0_1_1"/>
<dbReference type="InParanoid" id="G8JN44"/>
<evidence type="ECO:0000256" key="2">
    <source>
        <dbReference type="ARBA" id="ARBA00022801"/>
    </source>
</evidence>
<evidence type="ECO:0000313" key="6">
    <source>
        <dbReference type="EMBL" id="AET37508.1"/>
    </source>
</evidence>
<dbReference type="InterPro" id="IPR041036">
    <property type="entry name" value="GH5_C"/>
</dbReference>
<dbReference type="InterPro" id="IPR013780">
    <property type="entry name" value="Glyco_hydro_b"/>
</dbReference>
<dbReference type="AlphaFoldDB" id="G8JN44"/>
<dbReference type="GO" id="GO:0050295">
    <property type="term" value="F:steryl-beta-glucosidase activity"/>
    <property type="evidence" value="ECO:0007669"/>
    <property type="project" value="EnsemblFungi"/>
</dbReference>
<dbReference type="InterPro" id="IPR017853">
    <property type="entry name" value="GH"/>
</dbReference>
<evidence type="ECO:0000256" key="4">
    <source>
        <dbReference type="SAM" id="MobiDB-lite"/>
    </source>
</evidence>
<dbReference type="GO" id="GO:1904462">
    <property type="term" value="P:ergosteryl 3-beta-D-glucoside catabolic process"/>
    <property type="evidence" value="ECO:0007669"/>
    <property type="project" value="EnsemblFungi"/>
</dbReference>
<reference evidence="7" key="1">
    <citation type="journal article" date="2012" name="G3 (Bethesda)">
        <title>Pichia sorbitophila, an interspecies yeast hybrid reveals early steps of genome resolution following polyploidization.</title>
        <authorList>
            <person name="Leh Louis V."/>
            <person name="Despons L."/>
            <person name="Friedrich A."/>
            <person name="Martin T."/>
            <person name="Durrens P."/>
            <person name="Casaregola S."/>
            <person name="Neuveglise C."/>
            <person name="Fairhead C."/>
            <person name="Marck C."/>
            <person name="Cruz J.A."/>
            <person name="Straub M.L."/>
            <person name="Kugler V."/>
            <person name="Sacerdot C."/>
            <person name="Uzunov Z."/>
            <person name="Thierry A."/>
            <person name="Weiss S."/>
            <person name="Bleykasten C."/>
            <person name="De Montigny J."/>
            <person name="Jacques N."/>
            <person name="Jung P."/>
            <person name="Lemaire M."/>
            <person name="Mallet S."/>
            <person name="Morel G."/>
            <person name="Richard G.F."/>
            <person name="Sarkar A."/>
            <person name="Savel G."/>
            <person name="Schacherer J."/>
            <person name="Seret M.L."/>
            <person name="Talla E."/>
            <person name="Samson G."/>
            <person name="Jubin C."/>
            <person name="Poulain J."/>
            <person name="Vacherie B."/>
            <person name="Barbe V."/>
            <person name="Pelletier E."/>
            <person name="Sherman D.J."/>
            <person name="Westhof E."/>
            <person name="Weissenbach J."/>
            <person name="Baret P.V."/>
            <person name="Wincker P."/>
            <person name="Gaillardin C."/>
            <person name="Dujon B."/>
            <person name="Souciet J.L."/>
        </authorList>
    </citation>
    <scope>NUCLEOTIDE SEQUENCE [LARGE SCALE GENOMIC DNA]</scope>
    <source>
        <strain evidence="7">CBS 270.75 / DBVPG 7215 / KCTC 17166 / NRRL Y-17582</strain>
    </source>
</reference>
<dbReference type="Gene3D" id="3.20.20.80">
    <property type="entry name" value="Glycosidases"/>
    <property type="match status" value="2"/>
</dbReference>
<feature type="compositionally biased region" description="Low complexity" evidence="4">
    <location>
        <begin position="601"/>
        <end position="613"/>
    </location>
</feature>
<evidence type="ECO:0000256" key="3">
    <source>
        <dbReference type="ARBA" id="ARBA00023295"/>
    </source>
</evidence>
<keyword evidence="3" id="KW-0326">Glycosidase</keyword>
<dbReference type="Gene3D" id="2.60.40.1180">
    <property type="entry name" value="Golgi alpha-mannosidase II"/>
    <property type="match status" value="1"/>
</dbReference>
<dbReference type="RefSeq" id="XP_003644325.1">
    <property type="nucleotide sequence ID" value="XM_003644277.1"/>
</dbReference>
<comment type="similarity">
    <text evidence="1">Belongs to the glycosyl hydrolase 5 (cellulase A) family.</text>
</comment>
<dbReference type="GO" id="GO:0005829">
    <property type="term" value="C:cytosol"/>
    <property type="evidence" value="ECO:0007669"/>
    <property type="project" value="EnsemblFungi"/>
</dbReference>
<dbReference type="STRING" id="931890.G8JN44"/>
<keyword evidence="7" id="KW-1185">Reference proteome</keyword>
<dbReference type="InterPro" id="IPR018087">
    <property type="entry name" value="Glyco_hydro_5_CS"/>
</dbReference>
<organism evidence="6 7">
    <name type="scientific">Eremothecium cymbalariae (strain CBS 270.75 / DBVPG 7215 / KCTC 17166 / NRRL Y-17582)</name>
    <name type="common">Yeast</name>
    <dbReference type="NCBI Taxonomy" id="931890"/>
    <lineage>
        <taxon>Eukaryota</taxon>
        <taxon>Fungi</taxon>
        <taxon>Dikarya</taxon>
        <taxon>Ascomycota</taxon>
        <taxon>Saccharomycotina</taxon>
        <taxon>Saccharomycetes</taxon>
        <taxon>Saccharomycetales</taxon>
        <taxon>Saccharomycetaceae</taxon>
        <taxon>Eremothecium</taxon>
    </lineage>
</organism>
<feature type="region of interest" description="Disordered" evidence="4">
    <location>
        <begin position="601"/>
        <end position="621"/>
    </location>
</feature>
<dbReference type="SUPFAM" id="SSF51445">
    <property type="entry name" value="(Trans)glycosidases"/>
    <property type="match status" value="1"/>
</dbReference>
<dbReference type="Pfam" id="PF18564">
    <property type="entry name" value="Glyco_hydro_5_C"/>
    <property type="match status" value="1"/>
</dbReference>
<protein>
    <recommendedName>
        <fullName evidence="5">Glycoside hydrolase family 5 C-terminal domain-containing protein</fullName>
    </recommendedName>
</protein>
<dbReference type="PANTHER" id="PTHR31308:SF5">
    <property type="entry name" value="ERGOSTERYL-BETA-GLUCOSIDASE"/>
    <property type="match status" value="1"/>
</dbReference>
<evidence type="ECO:0000313" key="7">
    <source>
        <dbReference type="Proteomes" id="UP000006790"/>
    </source>
</evidence>
<evidence type="ECO:0000259" key="5">
    <source>
        <dbReference type="Pfam" id="PF18564"/>
    </source>
</evidence>
<accession>G8JN44</accession>
<keyword evidence="2" id="KW-0378">Hydrolase</keyword>
<dbReference type="GeneID" id="11471380"/>
<name>G8JN44_ERECY</name>
<dbReference type="KEGG" id="erc:Ecym_1266"/>
<dbReference type="FunCoup" id="G8JN44">
    <property type="interactions" value="35"/>
</dbReference>
<dbReference type="OrthoDB" id="9971853at2759"/>
<dbReference type="eggNOG" id="ENOG502QPU8">
    <property type="taxonomic scope" value="Eukaryota"/>
</dbReference>
<dbReference type="Proteomes" id="UP000006790">
    <property type="component" value="Chromosome 1"/>
</dbReference>
<dbReference type="InterPro" id="IPR052066">
    <property type="entry name" value="Glycosphingolipid_Hydrolases"/>
</dbReference>
<dbReference type="OMA" id="AACRYFA"/>
<dbReference type="EMBL" id="CP002497">
    <property type="protein sequence ID" value="AET37508.1"/>
    <property type="molecule type" value="Genomic_DNA"/>
</dbReference>
<dbReference type="FunFam" id="3.20.20.80:FF:000174">
    <property type="entry name" value="YIR007W-like protein"/>
    <property type="match status" value="1"/>
</dbReference>
<sequence length="741" mass="86139">MERICISPEGEFTDEYGNVIQLRGVNLDPSNKLPNYPLITTNTPLEEEFWDDAKNVSFANPNLNIKEAEEHIKRLRLLGYNCIRYCFTWEALEHGGPGIYDEEYLKYTVEFLRVIRKVGGIYVYFDPHQDTWSRFSGGSGAPLWTFHCAGLQPKRFQITDAAVLHNHYFDMKSKKEFMEYPKMIWTTNYFRLAAQTMFTVFFGGKAFAPKCIINGVNIQDFLQERFFAAVMTFYQYIRDNAPELFEENYILGLETLNEPSCGYISFKNLNQHWKDHNLRRGTTPTSFQSFQLGEGLACSVDSFEFTVFGAKKMGKTRIDPKGQSAWLTAEERKRLDEEYGWQRDIDWSPGCIWKLHNVWGYDPIKKYAQLYASDYFTQVPGTEKEVNIELFVNNYFTEFLIKYRSEFRKIDSERFLFIEPPLLHKPPYLRGSELMDGKTVYACHYYDGMTMTFKSWNKKFNIDTFGFMRGAYLNPIFGMVFGELNIRRCLRRQFKQIKHEGREYFGDNVPIFFTETGMPYDLEDKKAYQNGDYSSQISANDALGYAIEGNNISYSIWCYNPNNCHEWGDNWNREDFSIWCAEDAVRPTKNVVFSSTTNIETPPSTVATTTPSAEMSEGSTPVDELPSLDYSGFRALDAILRPFPIKINGTFRNAEFSLETKKYLLEINSHDKPERCTIVFLPRYHFPIESTIVKTSSGSYEYDTDQQIIKWCHEKGNQYLAVEHKLETSSPSYRSSGCSVM</sequence>
<dbReference type="PANTHER" id="PTHR31308">
    <property type="match status" value="1"/>
</dbReference>
<dbReference type="GO" id="GO:0005975">
    <property type="term" value="P:carbohydrate metabolic process"/>
    <property type="evidence" value="ECO:0007669"/>
    <property type="project" value="InterPro"/>
</dbReference>
<gene>
    <name evidence="6" type="ordered locus">Ecym_1266</name>
</gene>
<proteinExistence type="inferred from homology"/>